<keyword evidence="9 15" id="KW-0028">Amino-acid biosynthesis</keyword>
<feature type="domain" description="Phosphoribosyl-AMP cyclohydrolase" evidence="16">
    <location>
        <begin position="31"/>
        <end position="104"/>
    </location>
</feature>
<dbReference type="GeneID" id="97290308"/>
<reference evidence="17 18" key="1">
    <citation type="submission" date="2016-07" db="EMBL/GenBank/DDBJ databases">
        <title>Detection of Helicobacter winghamensis from caecal content of red fox (Vulpes vulpes).</title>
        <authorList>
            <person name="Zanoni R.G."/>
            <person name="Florio D."/>
            <person name="Caffara M."/>
            <person name="Renzi M."/>
            <person name="Parisi A."/>
            <person name="Pasquali F."/>
            <person name="Manfreda G."/>
        </authorList>
    </citation>
    <scope>NUCLEOTIDE SEQUENCE [LARGE SCALE GENOMIC DNA]</scope>
    <source>
        <strain evidence="17 18">295_13</strain>
    </source>
</reference>
<dbReference type="Pfam" id="PF01502">
    <property type="entry name" value="PRA-CH"/>
    <property type="match status" value="1"/>
</dbReference>
<comment type="caution">
    <text evidence="17">The sequence shown here is derived from an EMBL/GenBank/DDBJ whole genome shotgun (WGS) entry which is preliminary data.</text>
</comment>
<dbReference type="NCBIfam" id="NF002747">
    <property type="entry name" value="PRK02759.1"/>
    <property type="match status" value="1"/>
</dbReference>
<keyword evidence="10 15" id="KW-0547">Nucleotide-binding</keyword>
<name>A0A2N3PJU1_9HELI</name>
<dbReference type="RefSeq" id="WP_006802750.1">
    <property type="nucleotide sequence ID" value="NZ_CABKOI010000020.1"/>
</dbReference>
<evidence type="ECO:0000256" key="8">
    <source>
        <dbReference type="ARBA" id="ARBA00022490"/>
    </source>
</evidence>
<comment type="similarity">
    <text evidence="6 15">In the C-terminal section; belongs to the PRA-PH family.</text>
</comment>
<evidence type="ECO:0000256" key="9">
    <source>
        <dbReference type="ARBA" id="ARBA00022605"/>
    </source>
</evidence>
<dbReference type="EC" id="3.6.1.31" evidence="15"/>
<keyword evidence="13 15" id="KW-0368">Histidine biosynthesis</keyword>
<dbReference type="InterPro" id="IPR023019">
    <property type="entry name" value="His_synth_HisIE"/>
</dbReference>
<dbReference type="InterPro" id="IPR002496">
    <property type="entry name" value="PRib_AMP_CycHydrolase_dom"/>
</dbReference>
<keyword evidence="18" id="KW-1185">Reference proteome</keyword>
<evidence type="ECO:0000313" key="18">
    <source>
        <dbReference type="Proteomes" id="UP000233350"/>
    </source>
</evidence>
<dbReference type="GO" id="GO:0005737">
    <property type="term" value="C:cytoplasm"/>
    <property type="evidence" value="ECO:0007669"/>
    <property type="project" value="UniProtKB-SubCell"/>
</dbReference>
<evidence type="ECO:0000256" key="14">
    <source>
        <dbReference type="ARBA" id="ARBA00023268"/>
    </source>
</evidence>
<dbReference type="EMBL" id="MBPK01000022">
    <property type="protein sequence ID" value="PKT81420.1"/>
    <property type="molecule type" value="Genomic_DNA"/>
</dbReference>
<dbReference type="SUPFAM" id="SSF141734">
    <property type="entry name" value="HisI-like"/>
    <property type="match status" value="1"/>
</dbReference>
<evidence type="ECO:0000256" key="15">
    <source>
        <dbReference type="HAMAP-Rule" id="MF_01019"/>
    </source>
</evidence>
<comment type="pathway">
    <text evidence="4 15">Amino-acid biosynthesis; L-histidine biosynthesis; L-histidine from 5-phospho-alpha-D-ribose 1-diphosphate: step 3/9.</text>
</comment>
<dbReference type="UniPathway" id="UPA00031">
    <property type="reaction ID" value="UER00007"/>
</dbReference>
<evidence type="ECO:0000256" key="12">
    <source>
        <dbReference type="ARBA" id="ARBA00022840"/>
    </source>
</evidence>
<keyword evidence="8 15" id="KW-0963">Cytoplasm</keyword>
<dbReference type="GO" id="GO:0004636">
    <property type="term" value="F:phosphoribosyl-ATP diphosphatase activity"/>
    <property type="evidence" value="ECO:0007669"/>
    <property type="project" value="UniProtKB-UniRule"/>
</dbReference>
<dbReference type="NCBIfam" id="NF000768">
    <property type="entry name" value="PRK00051.1"/>
    <property type="match status" value="1"/>
</dbReference>
<dbReference type="Gene3D" id="1.10.287.1080">
    <property type="entry name" value="MazG-like"/>
    <property type="match status" value="1"/>
</dbReference>
<dbReference type="CDD" id="cd11534">
    <property type="entry name" value="NTP-PPase_HisIE_like"/>
    <property type="match status" value="1"/>
</dbReference>
<evidence type="ECO:0000256" key="11">
    <source>
        <dbReference type="ARBA" id="ARBA00022801"/>
    </source>
</evidence>
<dbReference type="HAMAP" id="MF_01019">
    <property type="entry name" value="HisIE"/>
    <property type="match status" value="1"/>
</dbReference>
<evidence type="ECO:0000256" key="2">
    <source>
        <dbReference type="ARBA" id="ARBA00001460"/>
    </source>
</evidence>
<evidence type="ECO:0000256" key="7">
    <source>
        <dbReference type="ARBA" id="ARBA00008299"/>
    </source>
</evidence>
<dbReference type="InterPro" id="IPR008179">
    <property type="entry name" value="HisE"/>
</dbReference>
<evidence type="ECO:0000256" key="6">
    <source>
        <dbReference type="ARBA" id="ARBA00007731"/>
    </source>
</evidence>
<accession>A0A2N3PJU1</accession>
<dbReference type="EC" id="3.5.4.19" evidence="15"/>
<dbReference type="InterPro" id="IPR038019">
    <property type="entry name" value="PRib_AMP_CycHydrolase_sf"/>
</dbReference>
<evidence type="ECO:0000256" key="5">
    <source>
        <dbReference type="ARBA" id="ARBA00005204"/>
    </source>
</evidence>
<dbReference type="HAMAP" id="MF_01021">
    <property type="entry name" value="HisI"/>
    <property type="match status" value="1"/>
</dbReference>
<dbReference type="InterPro" id="IPR021130">
    <property type="entry name" value="PRib-ATP_PPHydrolase-like"/>
</dbReference>
<keyword evidence="14 15" id="KW-0511">Multifunctional enzyme</keyword>
<evidence type="ECO:0000256" key="10">
    <source>
        <dbReference type="ARBA" id="ARBA00022741"/>
    </source>
</evidence>
<dbReference type="Pfam" id="PF01503">
    <property type="entry name" value="PRA-PH"/>
    <property type="match status" value="1"/>
</dbReference>
<protein>
    <recommendedName>
        <fullName evidence="15">Histidine biosynthesis bifunctional protein HisIE</fullName>
    </recommendedName>
    <domain>
        <recommendedName>
            <fullName evidence="15">Phosphoribosyl-AMP cyclohydrolase</fullName>
            <shortName evidence="15">PRA-CH</shortName>
            <ecNumber evidence="15">3.5.4.19</ecNumber>
        </recommendedName>
    </domain>
    <domain>
        <recommendedName>
            <fullName evidence="15">Phosphoribosyl-ATP pyrophosphatase</fullName>
            <shortName evidence="15">PRA-PH</shortName>
            <ecNumber evidence="15">3.6.1.31</ecNumber>
        </recommendedName>
    </domain>
</protein>
<dbReference type="GO" id="GO:0000105">
    <property type="term" value="P:L-histidine biosynthetic process"/>
    <property type="evidence" value="ECO:0007669"/>
    <property type="project" value="UniProtKB-UniRule"/>
</dbReference>
<dbReference type="Proteomes" id="UP000233350">
    <property type="component" value="Unassembled WGS sequence"/>
</dbReference>
<gene>
    <name evidence="15" type="primary">hisI</name>
    <name evidence="15" type="synonym">hisIE</name>
    <name evidence="17" type="ORF">BCM31_07075</name>
</gene>
<organism evidence="17 18">
    <name type="scientific">Helicobacter winghamensis</name>
    <dbReference type="NCBI Taxonomy" id="157268"/>
    <lineage>
        <taxon>Bacteria</taxon>
        <taxon>Pseudomonadati</taxon>
        <taxon>Campylobacterota</taxon>
        <taxon>Epsilonproteobacteria</taxon>
        <taxon>Campylobacterales</taxon>
        <taxon>Helicobacteraceae</taxon>
        <taxon>Helicobacter</taxon>
    </lineage>
</organism>
<evidence type="ECO:0000256" key="13">
    <source>
        <dbReference type="ARBA" id="ARBA00023102"/>
    </source>
</evidence>
<dbReference type="PANTHER" id="PTHR42945:SF9">
    <property type="entry name" value="HISTIDINE BIOSYNTHESIS BIFUNCTIONAL PROTEIN HISIE"/>
    <property type="match status" value="1"/>
</dbReference>
<dbReference type="STRING" id="556267.HWAG_01054"/>
<feature type="region of interest" description="Phosphoribosyl-AMP cyclohydrolase" evidence="15">
    <location>
        <begin position="1"/>
        <end position="132"/>
    </location>
</feature>
<comment type="similarity">
    <text evidence="7 15">In the N-terminal section; belongs to the PRA-CH family.</text>
</comment>
<proteinExistence type="inferred from homology"/>
<comment type="pathway">
    <text evidence="5 15">Amino-acid biosynthesis; L-histidine biosynthesis; L-histidine from 5-phospho-alpha-D-ribose 1-diphosphate: step 2/9.</text>
</comment>
<dbReference type="GO" id="GO:0005524">
    <property type="term" value="F:ATP binding"/>
    <property type="evidence" value="ECO:0007669"/>
    <property type="project" value="UniProtKB-KW"/>
</dbReference>
<evidence type="ECO:0000259" key="16">
    <source>
        <dbReference type="Pfam" id="PF01502"/>
    </source>
</evidence>
<evidence type="ECO:0000256" key="3">
    <source>
        <dbReference type="ARBA" id="ARBA00004496"/>
    </source>
</evidence>
<keyword evidence="11 15" id="KW-0378">Hydrolase</keyword>
<dbReference type="SUPFAM" id="SSF101386">
    <property type="entry name" value="all-alpha NTP pyrophosphatases"/>
    <property type="match status" value="1"/>
</dbReference>
<dbReference type="InterPro" id="IPR026660">
    <property type="entry name" value="PRA-CH"/>
</dbReference>
<dbReference type="NCBIfam" id="TIGR03188">
    <property type="entry name" value="histidine_hisI"/>
    <property type="match status" value="1"/>
</dbReference>
<comment type="catalytic activity">
    <reaction evidence="1 15">
        <text>1-(5-phospho-beta-D-ribosyl)-5'-AMP + H2O = 1-(5-phospho-beta-D-ribosyl)-5-[(5-phospho-beta-D-ribosylamino)methylideneamino]imidazole-4-carboxamide</text>
        <dbReference type="Rhea" id="RHEA:20049"/>
        <dbReference type="ChEBI" id="CHEBI:15377"/>
        <dbReference type="ChEBI" id="CHEBI:58435"/>
        <dbReference type="ChEBI" id="CHEBI:59457"/>
        <dbReference type="EC" id="3.5.4.19"/>
    </reaction>
</comment>
<dbReference type="PANTHER" id="PTHR42945">
    <property type="entry name" value="HISTIDINE BIOSYNTHESIS BIFUNCTIONAL PROTEIN"/>
    <property type="match status" value="1"/>
</dbReference>
<evidence type="ECO:0000313" key="17">
    <source>
        <dbReference type="EMBL" id="PKT81420.1"/>
    </source>
</evidence>
<dbReference type="Gene3D" id="3.10.20.810">
    <property type="entry name" value="Phosphoribosyl-AMP cyclohydrolase"/>
    <property type="match status" value="1"/>
</dbReference>
<dbReference type="NCBIfam" id="NF001611">
    <property type="entry name" value="PRK00400.1-3"/>
    <property type="match status" value="1"/>
</dbReference>
<dbReference type="AlphaFoldDB" id="A0A2N3PJU1"/>
<keyword evidence="12 15" id="KW-0067">ATP-binding</keyword>
<evidence type="ECO:0000256" key="4">
    <source>
        <dbReference type="ARBA" id="ARBA00005169"/>
    </source>
</evidence>
<sequence>MQEILEQILWDKCGGLIPAIAQDHKTQEVLMLGFMDKEALELSLKSGFVHYYSRSKRRIWKKGEQSGHAQKIISLALDCDKDSILISVEQQGVACHTGEKSCFFNIINTKEGKLDSNMESKINFNASAVYGVVDVLYHTLLERKGADPKTSYTAKLYCKGENTIAKKIVEEAAELGFAIKDNTREEIIYEAADLLYHSLVGLAYKDISPDLVKQEILRRFGLSGIDEKNARVD</sequence>
<dbReference type="OrthoDB" id="9795769at2"/>
<dbReference type="GO" id="GO:0004635">
    <property type="term" value="F:phosphoribosyl-AMP cyclohydrolase activity"/>
    <property type="evidence" value="ECO:0007669"/>
    <property type="project" value="UniProtKB-UniRule"/>
</dbReference>
<feature type="region of interest" description="Phosphoribosyl-ATP pyrophosphohydrolase" evidence="15">
    <location>
        <begin position="133"/>
        <end position="233"/>
    </location>
</feature>
<comment type="catalytic activity">
    <reaction evidence="2 15">
        <text>1-(5-phospho-beta-D-ribosyl)-ATP + H2O = 1-(5-phospho-beta-D-ribosyl)-5'-AMP + diphosphate + H(+)</text>
        <dbReference type="Rhea" id="RHEA:22828"/>
        <dbReference type="ChEBI" id="CHEBI:15377"/>
        <dbReference type="ChEBI" id="CHEBI:15378"/>
        <dbReference type="ChEBI" id="CHEBI:33019"/>
        <dbReference type="ChEBI" id="CHEBI:59457"/>
        <dbReference type="ChEBI" id="CHEBI:73183"/>
        <dbReference type="EC" id="3.6.1.31"/>
    </reaction>
</comment>
<evidence type="ECO:0000256" key="1">
    <source>
        <dbReference type="ARBA" id="ARBA00000024"/>
    </source>
</evidence>
<comment type="subcellular location">
    <subcellularLocation>
        <location evidence="3 15">Cytoplasm</location>
    </subcellularLocation>
</comment>
<dbReference type="FunFam" id="3.10.20.810:FF:000001">
    <property type="entry name" value="Histidine biosynthesis bifunctional protein HisIE"/>
    <property type="match status" value="1"/>
</dbReference>
<dbReference type="HAMAP" id="MF_01020">
    <property type="entry name" value="HisE"/>
    <property type="match status" value="1"/>
</dbReference>